<keyword evidence="4" id="KW-0689">Ribosomal protein</keyword>
<keyword evidence="5" id="KW-1185">Reference proteome</keyword>
<evidence type="ECO:0000313" key="5">
    <source>
        <dbReference type="Proteomes" id="UP000183772"/>
    </source>
</evidence>
<dbReference type="GeneID" id="76212929"/>
<accession>A0AAX2DC07</accession>
<evidence type="ECO:0000256" key="1">
    <source>
        <dbReference type="ARBA" id="ARBA00022679"/>
    </source>
</evidence>
<dbReference type="PANTHER" id="PTHR43877">
    <property type="entry name" value="AMINOALKYLPHOSPHONATE N-ACETYLTRANSFERASE-RELATED-RELATED"/>
    <property type="match status" value="1"/>
</dbReference>
<keyword evidence="4" id="KW-0687">Ribonucleoprotein</keyword>
<evidence type="ECO:0000313" key="4">
    <source>
        <dbReference type="EMBL" id="SDU52038.1"/>
    </source>
</evidence>
<gene>
    <name evidence="4" type="ORF">SAMN05216476_2776</name>
</gene>
<feature type="domain" description="N-acetyltransferase" evidence="3">
    <location>
        <begin position="1"/>
        <end position="146"/>
    </location>
</feature>
<dbReference type="InterPro" id="IPR016181">
    <property type="entry name" value="Acyl_CoA_acyltransferase"/>
</dbReference>
<dbReference type="Proteomes" id="UP000183772">
    <property type="component" value="Chromosome I"/>
</dbReference>
<organism evidence="4 5">
    <name type="scientific">Pseudomonas mediterranea</name>
    <dbReference type="NCBI Taxonomy" id="183795"/>
    <lineage>
        <taxon>Bacteria</taxon>
        <taxon>Pseudomonadati</taxon>
        <taxon>Pseudomonadota</taxon>
        <taxon>Gammaproteobacteria</taxon>
        <taxon>Pseudomonadales</taxon>
        <taxon>Pseudomonadaceae</taxon>
        <taxon>Pseudomonas</taxon>
    </lineage>
</organism>
<proteinExistence type="predicted"/>
<dbReference type="PROSITE" id="PS51186">
    <property type="entry name" value="GNAT"/>
    <property type="match status" value="1"/>
</dbReference>
<dbReference type="RefSeq" id="WP_047700805.1">
    <property type="nucleotide sequence ID" value="NZ_CAKKMJ010000058.1"/>
</dbReference>
<dbReference type="InterPro" id="IPR000182">
    <property type="entry name" value="GNAT_dom"/>
</dbReference>
<dbReference type="AlphaFoldDB" id="A0AAX2DC07"/>
<dbReference type="GO" id="GO:0005840">
    <property type="term" value="C:ribosome"/>
    <property type="evidence" value="ECO:0007669"/>
    <property type="project" value="UniProtKB-KW"/>
</dbReference>
<dbReference type="InterPro" id="IPR050832">
    <property type="entry name" value="Bact_Acetyltransf"/>
</dbReference>
<name>A0AAX2DC07_9PSED</name>
<protein>
    <submittedName>
        <fullName evidence="4">Ribosomal protein S18 acetylase RimI</fullName>
    </submittedName>
</protein>
<evidence type="ECO:0000259" key="3">
    <source>
        <dbReference type="PROSITE" id="PS51186"/>
    </source>
</evidence>
<dbReference type="EMBL" id="LT629790">
    <property type="protein sequence ID" value="SDU52038.1"/>
    <property type="molecule type" value="Genomic_DNA"/>
</dbReference>
<dbReference type="SUPFAM" id="SSF55729">
    <property type="entry name" value="Acyl-CoA N-acyltransferases (Nat)"/>
    <property type="match status" value="1"/>
</dbReference>
<dbReference type="CDD" id="cd04301">
    <property type="entry name" value="NAT_SF"/>
    <property type="match status" value="1"/>
</dbReference>
<keyword evidence="2" id="KW-0012">Acyltransferase</keyword>
<dbReference type="Gene3D" id="3.40.630.30">
    <property type="match status" value="1"/>
</dbReference>
<sequence length="146" mass="16449">MKIRNALLTDAESVSKLMDQLGYQASPELIRNKLEALEASTCDTVLLAQDGEQIIGVISLHVMELFHQPGRLGRITCLVIDNDFRRQGVGAMLVAAADVFFKKRRCVRAEVTSGENRAEAHTFYQRQGYAVDERRFIKRYGSSEVE</sequence>
<evidence type="ECO:0000256" key="2">
    <source>
        <dbReference type="ARBA" id="ARBA00023315"/>
    </source>
</evidence>
<reference evidence="4 5" key="1">
    <citation type="submission" date="2016-10" db="EMBL/GenBank/DDBJ databases">
        <authorList>
            <person name="Varghese N."/>
            <person name="Submissions S."/>
        </authorList>
    </citation>
    <scope>NUCLEOTIDE SEQUENCE [LARGE SCALE GENOMIC DNA]</scope>
    <source>
        <strain evidence="4 5">DSM 16733</strain>
    </source>
</reference>
<dbReference type="GO" id="GO:0016747">
    <property type="term" value="F:acyltransferase activity, transferring groups other than amino-acyl groups"/>
    <property type="evidence" value="ECO:0007669"/>
    <property type="project" value="InterPro"/>
</dbReference>
<keyword evidence="1" id="KW-0808">Transferase</keyword>
<dbReference type="Pfam" id="PF00583">
    <property type="entry name" value="Acetyltransf_1"/>
    <property type="match status" value="1"/>
</dbReference>